<reference evidence="2" key="1">
    <citation type="submission" date="2014-11" db="EMBL/GenBank/DDBJ databases">
        <authorList>
            <person name="Amaro Gonzalez C."/>
        </authorList>
    </citation>
    <scope>NUCLEOTIDE SEQUENCE</scope>
</reference>
<feature type="region of interest" description="Disordered" evidence="1">
    <location>
        <begin position="1"/>
        <end position="21"/>
    </location>
</feature>
<evidence type="ECO:0000256" key="1">
    <source>
        <dbReference type="SAM" id="MobiDB-lite"/>
    </source>
</evidence>
<reference evidence="2" key="2">
    <citation type="journal article" date="2015" name="Fish Shellfish Immunol.">
        <title>Early steps in the European eel (Anguilla anguilla)-Vibrio vulnificus interaction in the gills: Role of the RtxA13 toxin.</title>
        <authorList>
            <person name="Callol A."/>
            <person name="Pajuelo D."/>
            <person name="Ebbesson L."/>
            <person name="Teles M."/>
            <person name="MacKenzie S."/>
            <person name="Amaro C."/>
        </authorList>
    </citation>
    <scope>NUCLEOTIDE SEQUENCE</scope>
</reference>
<organism evidence="2">
    <name type="scientific">Anguilla anguilla</name>
    <name type="common">European freshwater eel</name>
    <name type="synonym">Muraena anguilla</name>
    <dbReference type="NCBI Taxonomy" id="7936"/>
    <lineage>
        <taxon>Eukaryota</taxon>
        <taxon>Metazoa</taxon>
        <taxon>Chordata</taxon>
        <taxon>Craniata</taxon>
        <taxon>Vertebrata</taxon>
        <taxon>Euteleostomi</taxon>
        <taxon>Actinopterygii</taxon>
        <taxon>Neopterygii</taxon>
        <taxon>Teleostei</taxon>
        <taxon>Anguilliformes</taxon>
        <taxon>Anguillidae</taxon>
        <taxon>Anguilla</taxon>
    </lineage>
</organism>
<evidence type="ECO:0000313" key="2">
    <source>
        <dbReference type="EMBL" id="JAI06522.1"/>
    </source>
</evidence>
<accession>A0A0E9XVS3</accession>
<proteinExistence type="predicted"/>
<name>A0A0E9XVS3_ANGAN</name>
<protein>
    <submittedName>
        <fullName evidence="2">Uncharacterized protein</fullName>
    </submittedName>
</protein>
<dbReference type="AlphaFoldDB" id="A0A0E9XVS3"/>
<dbReference type="EMBL" id="GBXM01002056">
    <property type="protein sequence ID" value="JAI06522.1"/>
    <property type="molecule type" value="Transcribed_RNA"/>
</dbReference>
<sequence length="21" mass="2383">MSLSGFTRTSKRCVSTRSIHQ</sequence>